<evidence type="ECO:0000313" key="3">
    <source>
        <dbReference type="Proteomes" id="UP001150641"/>
    </source>
</evidence>
<accession>A0A9X2WAW7</accession>
<dbReference type="CDD" id="cd06259">
    <property type="entry name" value="YdcF-like"/>
    <property type="match status" value="1"/>
</dbReference>
<dbReference type="AlphaFoldDB" id="A0A9X2WAW7"/>
<dbReference type="EMBL" id="JALHAP010000082">
    <property type="protein sequence ID" value="MCT4703975.1"/>
    <property type="molecule type" value="Genomic_DNA"/>
</dbReference>
<gene>
    <name evidence="2" type="ORF">MUA00_19535</name>
</gene>
<dbReference type="InterPro" id="IPR051599">
    <property type="entry name" value="Cell_Envelope_Assoc"/>
</dbReference>
<evidence type="ECO:0000313" key="2">
    <source>
        <dbReference type="EMBL" id="MCT4703975.1"/>
    </source>
</evidence>
<keyword evidence="3" id="KW-1185">Reference proteome</keyword>
<protein>
    <submittedName>
        <fullName evidence="2">YdcF family protein</fullName>
    </submittedName>
</protein>
<sequence length="266" mass="29462">MLTTTFPALQATTIDAINILGQWLARNDFARSPQADDAELIVLAGNAVIPTIDAACQFAAGSELPLLIAGGIGHSTTFLYGAIAAHPRYNTLPTTGRAEAAILKDIATTFWKIPADKVITEEKSTNCGENASFAKRVMAEQALTPERVVLIQDPTMQRRTAATFERAWQKEALQPQWRNWPGFIPVVKSDERATRFTPNEKGLWPVARYISLILGELPRIRDDEQGYGPKGRDFITHVEIPARVTEAWRLLQNDVALAKWISERGL</sequence>
<organism evidence="2 3">
    <name type="scientific">Dryocola boscaweniae</name>
    <dbReference type="NCBI Taxonomy" id="2925397"/>
    <lineage>
        <taxon>Bacteria</taxon>
        <taxon>Pseudomonadati</taxon>
        <taxon>Pseudomonadota</taxon>
        <taxon>Gammaproteobacteria</taxon>
        <taxon>Enterobacterales</taxon>
        <taxon>Enterobacteriaceae</taxon>
        <taxon>Dryocola</taxon>
    </lineage>
</organism>
<dbReference type="RefSeq" id="WP_271124656.1">
    <property type="nucleotide sequence ID" value="NZ_JALHAN010000069.1"/>
</dbReference>
<name>A0A9X2WAW7_9ENTR</name>
<dbReference type="Gene3D" id="1.10.3620.10">
    <property type="entry name" value="YdcF like domain"/>
    <property type="match status" value="1"/>
</dbReference>
<dbReference type="Gene3D" id="3.40.50.620">
    <property type="entry name" value="HUPs"/>
    <property type="match status" value="1"/>
</dbReference>
<comment type="caution">
    <text evidence="2">The sequence shown here is derived from an EMBL/GenBank/DDBJ whole genome shotgun (WGS) entry which is preliminary data.</text>
</comment>
<proteinExistence type="predicted"/>
<dbReference type="PANTHER" id="PTHR30336">
    <property type="entry name" value="INNER MEMBRANE PROTEIN, PROBABLE PERMEASE"/>
    <property type="match status" value="1"/>
</dbReference>
<reference evidence="2" key="1">
    <citation type="submission" date="2022-03" db="EMBL/GenBank/DDBJ databases">
        <title>Proposal of a novel genus Dryocolo and two novel species.</title>
        <authorList>
            <person name="Maddock D.W."/>
            <person name="Brady C.L."/>
            <person name="Denman S."/>
            <person name="Arnold D."/>
        </authorList>
    </citation>
    <scope>NUCLEOTIDE SEQUENCE</scope>
    <source>
        <strain evidence="2">H6W4</strain>
    </source>
</reference>
<dbReference type="PANTHER" id="PTHR30336:SF20">
    <property type="entry name" value="DUF218 DOMAIN-CONTAINING PROTEIN"/>
    <property type="match status" value="1"/>
</dbReference>
<dbReference type="InterPro" id="IPR014729">
    <property type="entry name" value="Rossmann-like_a/b/a_fold"/>
</dbReference>
<dbReference type="Proteomes" id="UP001150641">
    <property type="component" value="Unassembled WGS sequence"/>
</dbReference>
<evidence type="ECO:0000259" key="1">
    <source>
        <dbReference type="Pfam" id="PF02698"/>
    </source>
</evidence>
<dbReference type="InterPro" id="IPR003848">
    <property type="entry name" value="DUF218"/>
</dbReference>
<dbReference type="Pfam" id="PF02698">
    <property type="entry name" value="DUF218"/>
    <property type="match status" value="1"/>
</dbReference>
<dbReference type="GO" id="GO:0005886">
    <property type="term" value="C:plasma membrane"/>
    <property type="evidence" value="ECO:0007669"/>
    <property type="project" value="TreeGrafter"/>
</dbReference>
<feature type="domain" description="DUF218" evidence="1">
    <location>
        <begin position="41"/>
        <end position="176"/>
    </location>
</feature>